<feature type="region of interest" description="Disordered" evidence="1">
    <location>
        <begin position="171"/>
        <end position="215"/>
    </location>
</feature>
<dbReference type="Proteomes" id="UP000294901">
    <property type="component" value="Unassembled WGS sequence"/>
</dbReference>
<evidence type="ECO:0000313" key="3">
    <source>
        <dbReference type="EMBL" id="TDO41655.1"/>
    </source>
</evidence>
<keyword evidence="2" id="KW-0812">Transmembrane</keyword>
<keyword evidence="2" id="KW-1133">Transmembrane helix</keyword>
<evidence type="ECO:0000256" key="1">
    <source>
        <dbReference type="SAM" id="MobiDB-lite"/>
    </source>
</evidence>
<protein>
    <submittedName>
        <fullName evidence="3">Uncharacterized protein</fullName>
    </submittedName>
</protein>
<proteinExistence type="predicted"/>
<feature type="transmembrane region" description="Helical" evidence="2">
    <location>
        <begin position="150"/>
        <end position="168"/>
    </location>
</feature>
<gene>
    <name evidence="3" type="ORF">C8E87_5391</name>
</gene>
<feature type="transmembrane region" description="Helical" evidence="2">
    <location>
        <begin position="123"/>
        <end position="144"/>
    </location>
</feature>
<feature type="transmembrane region" description="Helical" evidence="2">
    <location>
        <begin position="14"/>
        <end position="35"/>
    </location>
</feature>
<feature type="region of interest" description="Disordered" evidence="1">
    <location>
        <begin position="59"/>
        <end position="79"/>
    </location>
</feature>
<keyword evidence="4" id="KW-1185">Reference proteome</keyword>
<reference evidence="3 4" key="1">
    <citation type="submission" date="2019-03" db="EMBL/GenBank/DDBJ databases">
        <title>Sequencing the genomes of 1000 actinobacteria strains.</title>
        <authorList>
            <person name="Klenk H.-P."/>
        </authorList>
    </citation>
    <scope>NUCLEOTIDE SEQUENCE [LARGE SCALE GENOMIC DNA]</scope>
    <source>
        <strain evidence="3 4">DSM 43805</strain>
    </source>
</reference>
<evidence type="ECO:0000256" key="2">
    <source>
        <dbReference type="SAM" id="Phobius"/>
    </source>
</evidence>
<dbReference type="AlphaFoldDB" id="A0A4R6K380"/>
<dbReference type="EMBL" id="SNWR01000001">
    <property type="protein sequence ID" value="TDO41655.1"/>
    <property type="molecule type" value="Genomic_DNA"/>
</dbReference>
<feature type="compositionally biased region" description="Basic and acidic residues" evidence="1">
    <location>
        <begin position="201"/>
        <end position="215"/>
    </location>
</feature>
<sequence>MAQPTTGRPLERRAIFILLAVVVTAALVGASMFVWPDSRPIGVAIFAAAAAVPVIRAHRAPRPRSGTGEPPAAAPRRDHRSIAPRHLDLSHEAPTSRSYVEIVPAGSFTLTPRSNELGRQLRTLGLLSLISAYTVVVCLLATHLREAAPWMLAITVTTVAGFSIIATLTRNAHPPRGSAPGPADSSAEQHRSSNTQLRIEPNGRIESRAGNRRSE</sequence>
<evidence type="ECO:0000313" key="4">
    <source>
        <dbReference type="Proteomes" id="UP000294901"/>
    </source>
</evidence>
<accession>A0A4R6K380</accession>
<keyword evidence="2" id="KW-0472">Membrane</keyword>
<organism evidence="3 4">
    <name type="scientific">Paractinoplanes brasiliensis</name>
    <dbReference type="NCBI Taxonomy" id="52695"/>
    <lineage>
        <taxon>Bacteria</taxon>
        <taxon>Bacillati</taxon>
        <taxon>Actinomycetota</taxon>
        <taxon>Actinomycetes</taxon>
        <taxon>Micromonosporales</taxon>
        <taxon>Micromonosporaceae</taxon>
        <taxon>Paractinoplanes</taxon>
    </lineage>
</organism>
<name>A0A4R6K380_9ACTN</name>
<feature type="transmembrane region" description="Helical" evidence="2">
    <location>
        <begin position="41"/>
        <end position="57"/>
    </location>
</feature>
<comment type="caution">
    <text evidence="3">The sequence shown here is derived from an EMBL/GenBank/DDBJ whole genome shotgun (WGS) entry which is preliminary data.</text>
</comment>